<comment type="caution">
    <text evidence="2">The sequence shown here is derived from an EMBL/GenBank/DDBJ whole genome shotgun (WGS) entry which is preliminary data.</text>
</comment>
<dbReference type="InterPro" id="IPR001387">
    <property type="entry name" value="Cro/C1-type_HTH"/>
</dbReference>
<name>A0A0Q3QM96_9BACI</name>
<reference evidence="2 3" key="1">
    <citation type="submission" date="2015-09" db="EMBL/GenBank/DDBJ databases">
        <title>Genome sequencing project for genomic taxonomy and phylogenomics of Bacillus-like bacteria.</title>
        <authorList>
            <person name="Liu B."/>
            <person name="Wang J."/>
            <person name="Zhu Y."/>
            <person name="Liu G."/>
            <person name="Chen Q."/>
            <person name="Chen Z."/>
            <person name="Lan J."/>
            <person name="Che J."/>
            <person name="Ge C."/>
            <person name="Shi H."/>
            <person name="Pan Z."/>
            <person name="Liu X."/>
        </authorList>
    </citation>
    <scope>NUCLEOTIDE SEQUENCE [LARGE SCALE GENOMIC DNA]</scope>
    <source>
        <strain evidence="2 3">FJAT-18043</strain>
    </source>
</reference>
<evidence type="ECO:0000313" key="3">
    <source>
        <dbReference type="Proteomes" id="UP000050996"/>
    </source>
</evidence>
<dbReference type="Pfam" id="PF01381">
    <property type="entry name" value="HTH_3"/>
    <property type="match status" value="1"/>
</dbReference>
<organism evidence="2 3">
    <name type="scientific">Cytobacillus solani</name>
    <dbReference type="NCBI Taxonomy" id="1637975"/>
    <lineage>
        <taxon>Bacteria</taxon>
        <taxon>Bacillati</taxon>
        <taxon>Bacillota</taxon>
        <taxon>Bacilli</taxon>
        <taxon>Bacillales</taxon>
        <taxon>Bacillaceae</taxon>
        <taxon>Cytobacillus</taxon>
    </lineage>
</organism>
<dbReference type="SUPFAM" id="SSF47413">
    <property type="entry name" value="lambda repressor-like DNA-binding domains"/>
    <property type="match status" value="1"/>
</dbReference>
<proteinExistence type="predicted"/>
<dbReference type="PATRIC" id="fig|1637975.4.peg.1788"/>
<evidence type="ECO:0000313" key="2">
    <source>
        <dbReference type="EMBL" id="KQL18870.1"/>
    </source>
</evidence>
<dbReference type="EMBL" id="LJIX01000006">
    <property type="protein sequence ID" value="KQL18870.1"/>
    <property type="molecule type" value="Genomic_DNA"/>
</dbReference>
<sequence length="76" mass="8911">MFSFFGLGKDRTKFGRWLDRKEITQIELEELSGLSRRTISRLCNDKEYTPKFSTVTRIKKALKKIGESVPDDYFGM</sequence>
<gene>
    <name evidence="2" type="ORF">AN957_10015</name>
</gene>
<evidence type="ECO:0000259" key="1">
    <source>
        <dbReference type="Pfam" id="PF01381"/>
    </source>
</evidence>
<dbReference type="STRING" id="1637975.AN957_10015"/>
<dbReference type="Gene3D" id="1.10.260.40">
    <property type="entry name" value="lambda repressor-like DNA-binding domains"/>
    <property type="match status" value="1"/>
</dbReference>
<keyword evidence="3" id="KW-1185">Reference proteome</keyword>
<dbReference type="InterPro" id="IPR010982">
    <property type="entry name" value="Lambda_DNA-bd_dom_sf"/>
</dbReference>
<protein>
    <submittedName>
        <fullName evidence="2">XRE family transcriptional regulator</fullName>
    </submittedName>
</protein>
<dbReference type="Proteomes" id="UP000050996">
    <property type="component" value="Unassembled WGS sequence"/>
</dbReference>
<dbReference type="GO" id="GO:0003677">
    <property type="term" value="F:DNA binding"/>
    <property type="evidence" value="ECO:0007669"/>
    <property type="project" value="InterPro"/>
</dbReference>
<feature type="domain" description="HTH cro/C1-type" evidence="1">
    <location>
        <begin position="19"/>
        <end position="63"/>
    </location>
</feature>
<accession>A0A0Q3QM96</accession>
<dbReference type="AlphaFoldDB" id="A0A0Q3QM96"/>
<dbReference type="CDD" id="cd00093">
    <property type="entry name" value="HTH_XRE"/>
    <property type="match status" value="1"/>
</dbReference>
<dbReference type="RefSeq" id="WP_056683921.1">
    <property type="nucleotide sequence ID" value="NZ_LJIX01000006.1"/>
</dbReference>